<dbReference type="Gene3D" id="3.40.50.720">
    <property type="entry name" value="NAD(P)-binding Rossmann-like Domain"/>
    <property type="match status" value="1"/>
</dbReference>
<evidence type="ECO:0000313" key="9">
    <source>
        <dbReference type="Proteomes" id="UP001147782"/>
    </source>
</evidence>
<dbReference type="CDD" id="cd08278">
    <property type="entry name" value="benzyl_alcohol_DH"/>
    <property type="match status" value="1"/>
</dbReference>
<keyword evidence="4 6" id="KW-0862">Zinc</keyword>
<dbReference type="RefSeq" id="XP_056554200.1">
    <property type="nucleotide sequence ID" value="XM_056698787.1"/>
</dbReference>
<keyword evidence="9" id="KW-1185">Reference proteome</keyword>
<dbReference type="SUPFAM" id="SSF50129">
    <property type="entry name" value="GroES-like"/>
    <property type="match status" value="1"/>
</dbReference>
<evidence type="ECO:0000256" key="3">
    <source>
        <dbReference type="ARBA" id="ARBA00022723"/>
    </source>
</evidence>
<dbReference type="InterPro" id="IPR020843">
    <property type="entry name" value="ER"/>
</dbReference>
<evidence type="ECO:0000259" key="7">
    <source>
        <dbReference type="SMART" id="SM00829"/>
    </source>
</evidence>
<gene>
    <name evidence="8" type="ORF">N7496_005858</name>
</gene>
<dbReference type="GeneID" id="81437966"/>
<keyword evidence="5" id="KW-0560">Oxidoreductase</keyword>
<dbReference type="InterPro" id="IPR011032">
    <property type="entry name" value="GroES-like_sf"/>
</dbReference>
<evidence type="ECO:0000313" key="8">
    <source>
        <dbReference type="EMBL" id="KAJ5369766.1"/>
    </source>
</evidence>
<dbReference type="InterPro" id="IPR013154">
    <property type="entry name" value="ADH-like_N"/>
</dbReference>
<dbReference type="OrthoDB" id="1560166at2759"/>
<sequence length="381" mass="40775">MVVGKAIVAREPTPSSTINWSLEEVEVSSPGDDEVLVQICASGICHTDILLTSVPSGSFGVAYPKVAGHEGAGIVRSVGRNVSDIEVGDPVLLSFYSCSSCSECKNLHPAYCKDFAVENYVGQQQFTSAHDSNELLWSSFFGQSSFAHHTIAKRSSIVQVKGLLQHDDELQTFAPLGCGLQTGMGAIQNITNAGPDDIVMILGLGAVGMGALMTAKIQECNAIIAVDRDMARLDLAKTLGATHVLNTSDPKFTTLDQAVRSIFPDGVSIVIETTGVPVLIEKGLQSTHTRGKMVLIGVPQLGYSLSVPVTEHINSGRAILGCIEGDSVPQIAIPQMIQWYRQGRFPFDKLIQYFNATDFQKALEALKAGTVIKPVLVWASD</sequence>
<dbReference type="GO" id="GO:0008270">
    <property type="term" value="F:zinc ion binding"/>
    <property type="evidence" value="ECO:0007669"/>
    <property type="project" value="InterPro"/>
</dbReference>
<dbReference type="SMART" id="SM00829">
    <property type="entry name" value="PKS_ER"/>
    <property type="match status" value="1"/>
</dbReference>
<accession>A0A9W9S0H6</accession>
<evidence type="ECO:0000256" key="1">
    <source>
        <dbReference type="ARBA" id="ARBA00001947"/>
    </source>
</evidence>
<dbReference type="PANTHER" id="PTHR43350:SF18">
    <property type="entry name" value="ENOYL REDUCTASE (ER) DOMAIN-CONTAINING PROTEIN"/>
    <property type="match status" value="1"/>
</dbReference>
<reference evidence="8" key="1">
    <citation type="submission" date="2022-11" db="EMBL/GenBank/DDBJ databases">
        <authorList>
            <person name="Petersen C."/>
        </authorList>
    </citation>
    <scope>NUCLEOTIDE SEQUENCE</scope>
    <source>
        <strain evidence="8">IBT 29864</strain>
    </source>
</reference>
<name>A0A9W9S0H6_9EURO</name>
<dbReference type="InterPro" id="IPR002328">
    <property type="entry name" value="ADH_Zn_CS"/>
</dbReference>
<proteinExistence type="inferred from homology"/>
<evidence type="ECO:0000256" key="4">
    <source>
        <dbReference type="ARBA" id="ARBA00022833"/>
    </source>
</evidence>
<feature type="domain" description="Enoyl reductase (ER)" evidence="7">
    <location>
        <begin position="13"/>
        <end position="376"/>
    </location>
</feature>
<dbReference type="Pfam" id="PF00107">
    <property type="entry name" value="ADH_zinc_N"/>
    <property type="match status" value="1"/>
</dbReference>
<dbReference type="PROSITE" id="PS00059">
    <property type="entry name" value="ADH_ZINC"/>
    <property type="match status" value="1"/>
</dbReference>
<dbReference type="InterPro" id="IPR036291">
    <property type="entry name" value="NAD(P)-bd_dom_sf"/>
</dbReference>
<dbReference type="InterPro" id="IPR013149">
    <property type="entry name" value="ADH-like_C"/>
</dbReference>
<organism evidence="8 9">
    <name type="scientific">Penicillium cataractarum</name>
    <dbReference type="NCBI Taxonomy" id="2100454"/>
    <lineage>
        <taxon>Eukaryota</taxon>
        <taxon>Fungi</taxon>
        <taxon>Dikarya</taxon>
        <taxon>Ascomycota</taxon>
        <taxon>Pezizomycotina</taxon>
        <taxon>Eurotiomycetes</taxon>
        <taxon>Eurotiomycetidae</taxon>
        <taxon>Eurotiales</taxon>
        <taxon>Aspergillaceae</taxon>
        <taxon>Penicillium</taxon>
    </lineage>
</organism>
<protein>
    <submittedName>
        <fullName evidence="8">Alcohol dehydrogenase superfamily zinc-type</fullName>
    </submittedName>
</protein>
<keyword evidence="3 6" id="KW-0479">Metal-binding</keyword>
<comment type="cofactor">
    <cofactor evidence="1 6">
        <name>Zn(2+)</name>
        <dbReference type="ChEBI" id="CHEBI:29105"/>
    </cofactor>
</comment>
<evidence type="ECO:0000256" key="6">
    <source>
        <dbReference type="RuleBase" id="RU361277"/>
    </source>
</evidence>
<dbReference type="Gene3D" id="3.90.180.10">
    <property type="entry name" value="Medium-chain alcohol dehydrogenases, catalytic domain"/>
    <property type="match status" value="1"/>
</dbReference>
<comment type="similarity">
    <text evidence="2 6">Belongs to the zinc-containing alcohol dehydrogenase family.</text>
</comment>
<dbReference type="AlphaFoldDB" id="A0A9W9S0H6"/>
<evidence type="ECO:0000256" key="2">
    <source>
        <dbReference type="ARBA" id="ARBA00008072"/>
    </source>
</evidence>
<dbReference type="Proteomes" id="UP001147782">
    <property type="component" value="Unassembled WGS sequence"/>
</dbReference>
<reference evidence="8" key="2">
    <citation type="journal article" date="2023" name="IMA Fungus">
        <title>Comparative genomic study of the Penicillium genus elucidates a diverse pangenome and 15 lateral gene transfer events.</title>
        <authorList>
            <person name="Petersen C."/>
            <person name="Sorensen T."/>
            <person name="Nielsen M.R."/>
            <person name="Sondergaard T.E."/>
            <person name="Sorensen J.L."/>
            <person name="Fitzpatrick D.A."/>
            <person name="Frisvad J.C."/>
            <person name="Nielsen K.L."/>
        </authorList>
    </citation>
    <scope>NUCLEOTIDE SEQUENCE</scope>
    <source>
        <strain evidence="8">IBT 29864</strain>
    </source>
</reference>
<dbReference type="SUPFAM" id="SSF51735">
    <property type="entry name" value="NAD(P)-binding Rossmann-fold domains"/>
    <property type="match status" value="1"/>
</dbReference>
<dbReference type="EMBL" id="JAPZBS010000005">
    <property type="protein sequence ID" value="KAJ5369766.1"/>
    <property type="molecule type" value="Genomic_DNA"/>
</dbReference>
<dbReference type="PANTHER" id="PTHR43350">
    <property type="entry name" value="NAD-DEPENDENT ALCOHOL DEHYDROGENASE"/>
    <property type="match status" value="1"/>
</dbReference>
<evidence type="ECO:0000256" key="5">
    <source>
        <dbReference type="ARBA" id="ARBA00023002"/>
    </source>
</evidence>
<comment type="caution">
    <text evidence="8">The sequence shown here is derived from an EMBL/GenBank/DDBJ whole genome shotgun (WGS) entry which is preliminary data.</text>
</comment>
<dbReference type="Pfam" id="PF08240">
    <property type="entry name" value="ADH_N"/>
    <property type="match status" value="1"/>
</dbReference>
<dbReference type="GO" id="GO:0016491">
    <property type="term" value="F:oxidoreductase activity"/>
    <property type="evidence" value="ECO:0007669"/>
    <property type="project" value="UniProtKB-KW"/>
</dbReference>